<dbReference type="InterPro" id="IPR012337">
    <property type="entry name" value="RNaseH-like_sf"/>
</dbReference>
<comment type="similarity">
    <text evidence="2">Belongs to the transposase 27 family.</text>
</comment>
<dbReference type="OrthoDB" id="964996at2"/>
<protein>
    <submittedName>
        <fullName evidence="5">IS1 family transposase</fullName>
    </submittedName>
</protein>
<evidence type="ECO:0000313" key="5">
    <source>
        <dbReference type="EMBL" id="AWM31997.1"/>
    </source>
</evidence>
<dbReference type="Pfam" id="PF03400">
    <property type="entry name" value="DDE_Tnp_IS1"/>
    <property type="match status" value="1"/>
</dbReference>
<evidence type="ECO:0000256" key="4">
    <source>
        <dbReference type="ARBA" id="ARBA00023172"/>
    </source>
</evidence>
<organism evidence="5 6">
    <name type="scientific">Hymenobacter nivis</name>
    <dbReference type="NCBI Taxonomy" id="1850093"/>
    <lineage>
        <taxon>Bacteria</taxon>
        <taxon>Pseudomonadati</taxon>
        <taxon>Bacteroidota</taxon>
        <taxon>Cytophagia</taxon>
        <taxon>Cytophagales</taxon>
        <taxon>Hymenobacteraceae</taxon>
        <taxon>Hymenobacter</taxon>
    </lineage>
</organism>
<reference evidence="6" key="1">
    <citation type="submission" date="2018-04" db="EMBL/GenBank/DDBJ databases">
        <title>Complete genome of Antarctic heterotrophic bacterium Hymenobacter nivis.</title>
        <authorList>
            <person name="Terashima M."/>
        </authorList>
    </citation>
    <scope>NUCLEOTIDE SEQUENCE [LARGE SCALE GENOMIC DNA]</scope>
    <source>
        <strain evidence="6">NBRC 111535</strain>
    </source>
</reference>
<evidence type="ECO:0000256" key="2">
    <source>
        <dbReference type="ARBA" id="ARBA00008841"/>
    </source>
</evidence>
<dbReference type="Proteomes" id="UP000245999">
    <property type="component" value="Chromosome"/>
</dbReference>
<dbReference type="PANTHER" id="PTHR33293:SF1">
    <property type="entry name" value="INSERTION ELEMENT IS1 1 PROTEIN INSB-RELATED"/>
    <property type="match status" value="1"/>
</dbReference>
<dbReference type="NCBIfam" id="NF033558">
    <property type="entry name" value="transpos_IS1"/>
    <property type="match status" value="1"/>
</dbReference>
<dbReference type="KEGG" id="hnv:DDQ68_03820"/>
<keyword evidence="6" id="KW-1185">Reference proteome</keyword>
<accession>A0A2Z3GJY2</accession>
<evidence type="ECO:0000256" key="1">
    <source>
        <dbReference type="ARBA" id="ARBA00004091"/>
    </source>
</evidence>
<evidence type="ECO:0000313" key="6">
    <source>
        <dbReference type="Proteomes" id="UP000245999"/>
    </source>
</evidence>
<comment type="function">
    <text evidence="1">Absolutely required for transposition of IS1.</text>
</comment>
<dbReference type="AlphaFoldDB" id="A0A2Z3GJY2"/>
<proteinExistence type="inferred from homology"/>
<dbReference type="PANTHER" id="PTHR33293">
    <property type="entry name" value="INSERTION ELEMENT IS1 1 PROTEIN INSB-RELATED"/>
    <property type="match status" value="1"/>
</dbReference>
<gene>
    <name evidence="5" type="ORF">DDQ68_03820</name>
</gene>
<name>A0A2Z3GJY2_9BACT</name>
<dbReference type="InterPro" id="IPR005063">
    <property type="entry name" value="Transposase_27"/>
</dbReference>
<dbReference type="GO" id="GO:0004803">
    <property type="term" value="F:transposase activity"/>
    <property type="evidence" value="ECO:0007669"/>
    <property type="project" value="InterPro"/>
</dbReference>
<sequence>MDSPRLPRRRTKKAQRRKPEALELDEMWTFVGRRTCKVWLWLAVERASRRIVAWVLGCRGAATAWRLWAALPRRYQRHCRYHTDQWEAYAKVLPAHQHRPHPKGSGKTNIVEAINCSLRQRCGVLVRKSCSFSKSLRMHTARIKIVIDNYNLTLQ</sequence>
<dbReference type="SUPFAM" id="SSF53098">
    <property type="entry name" value="Ribonuclease H-like"/>
    <property type="match status" value="1"/>
</dbReference>
<keyword evidence="4" id="KW-0233">DNA recombination</keyword>
<dbReference type="EMBL" id="CP029145">
    <property type="protein sequence ID" value="AWM31997.1"/>
    <property type="molecule type" value="Genomic_DNA"/>
</dbReference>
<dbReference type="GO" id="GO:0006313">
    <property type="term" value="P:DNA transposition"/>
    <property type="evidence" value="ECO:0007669"/>
    <property type="project" value="InterPro"/>
</dbReference>
<keyword evidence="3" id="KW-0815">Transposition</keyword>
<dbReference type="GO" id="GO:0003677">
    <property type="term" value="F:DNA binding"/>
    <property type="evidence" value="ECO:0007669"/>
    <property type="project" value="InterPro"/>
</dbReference>
<dbReference type="InterPro" id="IPR051354">
    <property type="entry name" value="Transposase_27_IS1"/>
</dbReference>
<evidence type="ECO:0000256" key="3">
    <source>
        <dbReference type="ARBA" id="ARBA00022578"/>
    </source>
</evidence>